<protein>
    <recommendedName>
        <fullName evidence="5">DUF2642 domain-containing protein</fullName>
    </recommendedName>
</protein>
<dbReference type="AlphaFoldDB" id="A0A268F2K6"/>
<dbReference type="RefSeq" id="WP_095263610.1">
    <property type="nucleotide sequence ID" value="NZ_NPBY01000011.1"/>
</dbReference>
<organism evidence="2 3">
    <name type="scientific">Paenibacillus campinasensis</name>
    <dbReference type="NCBI Taxonomy" id="66347"/>
    <lineage>
        <taxon>Bacteria</taxon>
        <taxon>Bacillati</taxon>
        <taxon>Bacillota</taxon>
        <taxon>Bacilli</taxon>
        <taxon>Bacillales</taxon>
        <taxon>Paenibacillaceae</taxon>
        <taxon>Paenibacillus</taxon>
    </lineage>
</organism>
<dbReference type="Proteomes" id="UP000215596">
    <property type="component" value="Unassembled WGS sequence"/>
</dbReference>
<dbReference type="EMBL" id="WOAA01000004">
    <property type="protein sequence ID" value="MUG65972.1"/>
    <property type="molecule type" value="Genomic_DNA"/>
</dbReference>
<accession>A0A268F2K6</accession>
<reference evidence="2 3" key="1">
    <citation type="submission" date="2017-07" db="EMBL/GenBank/DDBJ databases">
        <title>Isolation and whole genome analysis of endospore-forming bacteria from heroin.</title>
        <authorList>
            <person name="Kalinowski J."/>
            <person name="Ahrens B."/>
            <person name="Al-Dilaimi A."/>
            <person name="Winkler A."/>
            <person name="Wibberg D."/>
            <person name="Schleenbecker U."/>
            <person name="Ruckert C."/>
            <person name="Wolfel R."/>
            <person name="Grass G."/>
        </authorList>
    </citation>
    <scope>NUCLEOTIDE SEQUENCE [LARGE SCALE GENOMIC DNA]</scope>
    <source>
        <strain evidence="2 3">7537-G1</strain>
    </source>
</reference>
<proteinExistence type="predicted"/>
<dbReference type="EMBL" id="NPBY01000011">
    <property type="protein sequence ID" value="PAD79564.1"/>
    <property type="molecule type" value="Genomic_DNA"/>
</dbReference>
<evidence type="ECO:0000313" key="2">
    <source>
        <dbReference type="EMBL" id="PAD79564.1"/>
    </source>
</evidence>
<keyword evidence="4" id="KW-1185">Reference proteome</keyword>
<comment type="caution">
    <text evidence="2">The sequence shown here is derived from an EMBL/GenBank/DDBJ whole genome shotgun (WGS) entry which is preliminary data.</text>
</comment>
<evidence type="ECO:0000313" key="3">
    <source>
        <dbReference type="Proteomes" id="UP000215596"/>
    </source>
</evidence>
<sequence length="117" mass="13448">MSTYPGQQLLFQCDHQLVNSMKKHKEHAYQSLQKALHHKVRVHTMDDEIVEGVIINVDAKNVYIHIEHDPRGLYPYGPRPRPPYPPYGGYPPYPANPYYSNVILPLALFNLLAVSLL</sequence>
<dbReference type="OrthoDB" id="2666278at2"/>
<evidence type="ECO:0000313" key="1">
    <source>
        <dbReference type="EMBL" id="MUG65972.1"/>
    </source>
</evidence>
<gene>
    <name evidence="2" type="ORF">CHH67_03555</name>
    <name evidence="1" type="ORF">GNP94_08100</name>
</gene>
<evidence type="ECO:0008006" key="5">
    <source>
        <dbReference type="Google" id="ProtNLM"/>
    </source>
</evidence>
<name>A0A268F2K6_9BACL</name>
<evidence type="ECO:0000313" key="4">
    <source>
        <dbReference type="Proteomes" id="UP000435177"/>
    </source>
</evidence>
<reference evidence="1 4" key="2">
    <citation type="submission" date="2019-11" db="EMBL/GenBank/DDBJ databases">
        <title>Draft genome sequences of five Paenibacillus species of dairy origin.</title>
        <authorList>
            <person name="Olajide A.M."/>
            <person name="Chen S."/>
            <person name="Lapointe G."/>
        </authorList>
    </citation>
    <scope>NUCLEOTIDE SEQUENCE [LARGE SCALE GENOMIC DNA]</scope>
    <source>
        <strain evidence="1 4">3CS1</strain>
    </source>
</reference>
<dbReference type="Proteomes" id="UP000435177">
    <property type="component" value="Unassembled WGS sequence"/>
</dbReference>